<proteinExistence type="predicted"/>
<gene>
    <name evidence="1" type="ORF">SAMN05216466_10516</name>
</gene>
<sequence>MAARREMLRTGELISDGEFRKRLHVSDRQFARMMSKGDIFSIEVDGMTCFPAFLAARELDLKRLHSICRLLVPAPPTCRLGYLSSRQVNIGGISPLEALRDERQYRLLRRMAAAYAAEWSRTSVTIYVGRHQNEPSDTEPTLTAIDEVDPRVNIWKRMVGALQSGGYIYPCGPYPRAPVATVFIARHPAGQAPASSEARIDVSVVDGIARAVIAIHKGPTYELDSIQVANEESIVDVVLRFAVAARKSESKSRYSFRGDAWAGEHGR</sequence>
<evidence type="ECO:0000313" key="2">
    <source>
        <dbReference type="Proteomes" id="UP000199706"/>
    </source>
</evidence>
<organism evidence="1 2">
    <name type="scientific">Paraburkholderia phenazinium</name>
    <dbReference type="NCBI Taxonomy" id="60549"/>
    <lineage>
        <taxon>Bacteria</taxon>
        <taxon>Pseudomonadati</taxon>
        <taxon>Pseudomonadota</taxon>
        <taxon>Betaproteobacteria</taxon>
        <taxon>Burkholderiales</taxon>
        <taxon>Burkholderiaceae</taxon>
        <taxon>Paraburkholderia</taxon>
    </lineage>
</organism>
<reference evidence="1 2" key="1">
    <citation type="submission" date="2016-10" db="EMBL/GenBank/DDBJ databases">
        <authorList>
            <person name="de Groot N.N."/>
        </authorList>
    </citation>
    <scope>NUCLEOTIDE SEQUENCE [LARGE SCALE GENOMIC DNA]</scope>
    <source>
        <strain evidence="1 2">LMG 2247</strain>
    </source>
</reference>
<evidence type="ECO:0000313" key="1">
    <source>
        <dbReference type="EMBL" id="SDG74474.1"/>
    </source>
</evidence>
<dbReference type="AlphaFoldDB" id="A0A1G7WRF2"/>
<dbReference type="EMBL" id="FNCJ01000005">
    <property type="protein sequence ID" value="SDG74474.1"/>
    <property type="molecule type" value="Genomic_DNA"/>
</dbReference>
<dbReference type="Proteomes" id="UP000199706">
    <property type="component" value="Unassembled WGS sequence"/>
</dbReference>
<accession>A0A1G7WRF2</accession>
<protein>
    <submittedName>
        <fullName evidence="1">Uncharacterized protein</fullName>
    </submittedName>
</protein>
<name>A0A1G7WRF2_9BURK</name>